<comment type="caution">
    <text evidence="1">The sequence shown here is derived from an EMBL/GenBank/DDBJ whole genome shotgun (WGS) entry which is preliminary data.</text>
</comment>
<keyword evidence="1" id="KW-0436">Ligase</keyword>
<dbReference type="Pfam" id="PF13563">
    <property type="entry name" value="2_5_RNA_ligase2"/>
    <property type="match status" value="1"/>
</dbReference>
<proteinExistence type="predicted"/>
<evidence type="ECO:0000313" key="2">
    <source>
        <dbReference type="Proteomes" id="UP001589810"/>
    </source>
</evidence>
<keyword evidence="2" id="KW-1185">Reference proteome</keyword>
<dbReference type="EMBL" id="JBHLUD010000015">
    <property type="protein sequence ID" value="MFC0547786.1"/>
    <property type="molecule type" value="Genomic_DNA"/>
</dbReference>
<name>A0ABV6N6Y4_9PSEU</name>
<gene>
    <name evidence="1" type="ORF">ACFFH7_40195</name>
</gene>
<dbReference type="SUPFAM" id="SSF55144">
    <property type="entry name" value="LigT-like"/>
    <property type="match status" value="1"/>
</dbReference>
<evidence type="ECO:0000313" key="1">
    <source>
        <dbReference type="EMBL" id="MFC0547786.1"/>
    </source>
</evidence>
<dbReference type="InterPro" id="IPR009097">
    <property type="entry name" value="Cyclic_Pdiesterase"/>
</dbReference>
<reference evidence="1 2" key="1">
    <citation type="submission" date="2024-09" db="EMBL/GenBank/DDBJ databases">
        <authorList>
            <person name="Sun Q."/>
            <person name="Mori K."/>
        </authorList>
    </citation>
    <scope>NUCLEOTIDE SEQUENCE [LARGE SCALE GENOMIC DNA]</scope>
    <source>
        <strain evidence="1 2">TBRC 1432</strain>
    </source>
</reference>
<organism evidence="1 2">
    <name type="scientific">Kutzneria chonburiensis</name>
    <dbReference type="NCBI Taxonomy" id="1483604"/>
    <lineage>
        <taxon>Bacteria</taxon>
        <taxon>Bacillati</taxon>
        <taxon>Actinomycetota</taxon>
        <taxon>Actinomycetes</taxon>
        <taxon>Pseudonocardiales</taxon>
        <taxon>Pseudonocardiaceae</taxon>
        <taxon>Kutzneria</taxon>
    </lineage>
</organism>
<dbReference type="GO" id="GO:0016874">
    <property type="term" value="F:ligase activity"/>
    <property type="evidence" value="ECO:0007669"/>
    <property type="project" value="UniProtKB-KW"/>
</dbReference>
<accession>A0ABV6N6Y4</accession>
<dbReference type="Proteomes" id="UP001589810">
    <property type="component" value="Unassembled WGS sequence"/>
</dbReference>
<sequence length="184" mass="20709">MLILAHSSDNTAMTLPVGVTGVIIPVLAVEPLLDRPGVPPRAVEAHVTVLYPWVPMDLLTDEDGLALAAIFAETAPIDVRLAEFRRFPTVLYLRPEPEEPFRVLTRRIAARWPAHQPYGGEFGDDVQPHLTVTTDVSDEVEEFVKNELFAKLPVYERLTEAWLVHSDGERWLRRATFPFGAERC</sequence>
<dbReference type="RefSeq" id="WP_379794563.1">
    <property type="nucleotide sequence ID" value="NZ_JBHLUD010000015.1"/>
</dbReference>
<dbReference type="Gene3D" id="3.90.1140.10">
    <property type="entry name" value="Cyclic phosphodiesterase"/>
    <property type="match status" value="1"/>
</dbReference>
<protein>
    <submittedName>
        <fullName evidence="1">2'-5' RNA ligase family protein</fullName>
    </submittedName>
</protein>